<keyword evidence="10" id="KW-0325">Glycoprotein</keyword>
<keyword evidence="3" id="KW-1003">Cell membrane</keyword>
<dbReference type="InterPro" id="IPR003591">
    <property type="entry name" value="Leu-rich_rpt_typical-subtyp"/>
</dbReference>
<dbReference type="PANTHER" id="PTHR27004:SF208">
    <property type="entry name" value="LRR RECEPTOR-LIKE SERINE_THREONINE-PROTEIN KINASE GSO2"/>
    <property type="match status" value="1"/>
</dbReference>
<dbReference type="PRINTS" id="PR00019">
    <property type="entry name" value="LEURICHRPT"/>
</dbReference>
<evidence type="ECO:0000256" key="3">
    <source>
        <dbReference type="ARBA" id="ARBA00022475"/>
    </source>
</evidence>
<dbReference type="Pfam" id="PF00560">
    <property type="entry name" value="LRR_1"/>
    <property type="match status" value="1"/>
</dbReference>
<dbReference type="Pfam" id="PF13855">
    <property type="entry name" value="LRR_8"/>
    <property type="match status" value="1"/>
</dbReference>
<reference evidence="12 13" key="1">
    <citation type="journal article" date="2024" name="G3 (Bethesda)">
        <title>Genome assembly of Hibiscus sabdariffa L. provides insights into metabolisms of medicinal natural products.</title>
        <authorList>
            <person name="Kim T."/>
        </authorList>
    </citation>
    <scope>NUCLEOTIDE SEQUENCE [LARGE SCALE GENOMIC DNA]</scope>
    <source>
        <strain evidence="12">TK-2024</strain>
        <tissue evidence="12">Old leaves</tissue>
    </source>
</reference>
<feature type="transmembrane region" description="Helical" evidence="11">
    <location>
        <begin position="262"/>
        <end position="285"/>
    </location>
</feature>
<dbReference type="EMBL" id="JBBPBN010000035">
    <property type="protein sequence ID" value="KAK9002477.1"/>
    <property type="molecule type" value="Genomic_DNA"/>
</dbReference>
<gene>
    <name evidence="12" type="ORF">V6N11_025155</name>
</gene>
<evidence type="ECO:0000256" key="8">
    <source>
        <dbReference type="ARBA" id="ARBA00023136"/>
    </source>
</evidence>
<accession>A0ABR2QP73</accession>
<dbReference type="SMART" id="SM00369">
    <property type="entry name" value="LRR_TYP"/>
    <property type="match status" value="4"/>
</dbReference>
<evidence type="ECO:0000256" key="2">
    <source>
        <dbReference type="ARBA" id="ARBA00009592"/>
    </source>
</evidence>
<organism evidence="12 13">
    <name type="scientific">Hibiscus sabdariffa</name>
    <name type="common">roselle</name>
    <dbReference type="NCBI Taxonomy" id="183260"/>
    <lineage>
        <taxon>Eukaryota</taxon>
        <taxon>Viridiplantae</taxon>
        <taxon>Streptophyta</taxon>
        <taxon>Embryophyta</taxon>
        <taxon>Tracheophyta</taxon>
        <taxon>Spermatophyta</taxon>
        <taxon>Magnoliopsida</taxon>
        <taxon>eudicotyledons</taxon>
        <taxon>Gunneridae</taxon>
        <taxon>Pentapetalae</taxon>
        <taxon>rosids</taxon>
        <taxon>malvids</taxon>
        <taxon>Malvales</taxon>
        <taxon>Malvaceae</taxon>
        <taxon>Malvoideae</taxon>
        <taxon>Hibiscus</taxon>
    </lineage>
</organism>
<keyword evidence="4" id="KW-0433">Leucine-rich repeat</keyword>
<evidence type="ECO:0000256" key="4">
    <source>
        <dbReference type="ARBA" id="ARBA00022614"/>
    </source>
</evidence>
<name>A0ABR2QP73_9ROSI</name>
<keyword evidence="8 11" id="KW-0472">Membrane</keyword>
<dbReference type="SUPFAM" id="SSF52058">
    <property type="entry name" value="L domain-like"/>
    <property type="match status" value="1"/>
</dbReference>
<dbReference type="Proteomes" id="UP001396334">
    <property type="component" value="Unassembled WGS sequence"/>
</dbReference>
<comment type="caution">
    <text evidence="12">The sequence shown here is derived from an EMBL/GenBank/DDBJ whole genome shotgun (WGS) entry which is preliminary data.</text>
</comment>
<dbReference type="Gene3D" id="3.80.10.10">
    <property type="entry name" value="Ribonuclease Inhibitor"/>
    <property type="match status" value="1"/>
</dbReference>
<evidence type="ECO:0000256" key="1">
    <source>
        <dbReference type="ARBA" id="ARBA00004251"/>
    </source>
</evidence>
<evidence type="ECO:0000313" key="13">
    <source>
        <dbReference type="Proteomes" id="UP001396334"/>
    </source>
</evidence>
<evidence type="ECO:0000256" key="9">
    <source>
        <dbReference type="ARBA" id="ARBA00023170"/>
    </source>
</evidence>
<dbReference type="InterPro" id="IPR032675">
    <property type="entry name" value="LRR_dom_sf"/>
</dbReference>
<dbReference type="InterPro" id="IPR001611">
    <property type="entry name" value="Leu-rich_rpt"/>
</dbReference>
<evidence type="ECO:0000256" key="6">
    <source>
        <dbReference type="ARBA" id="ARBA00022737"/>
    </source>
</evidence>
<evidence type="ECO:0000256" key="7">
    <source>
        <dbReference type="ARBA" id="ARBA00022989"/>
    </source>
</evidence>
<keyword evidence="5 11" id="KW-0812">Transmembrane</keyword>
<evidence type="ECO:0000256" key="5">
    <source>
        <dbReference type="ARBA" id="ARBA00022692"/>
    </source>
</evidence>
<dbReference type="PANTHER" id="PTHR27004">
    <property type="entry name" value="RECEPTOR-LIKE PROTEIN 12 ISOFORM X1"/>
    <property type="match status" value="1"/>
</dbReference>
<comment type="subcellular location">
    <subcellularLocation>
        <location evidence="1">Cell membrane</location>
        <topology evidence="1">Single-pass type I membrane protein</topology>
    </subcellularLocation>
</comment>
<evidence type="ECO:0000256" key="10">
    <source>
        <dbReference type="ARBA" id="ARBA00023180"/>
    </source>
</evidence>
<evidence type="ECO:0000256" key="11">
    <source>
        <dbReference type="SAM" id="Phobius"/>
    </source>
</evidence>
<keyword evidence="7 11" id="KW-1133">Transmembrane helix</keyword>
<sequence>MLTDRFPDWLASLPRLQVLILRSNRFYGTLPDSVASSNFSALQIIDLSGNEFFGPLPKTLFRNLEAMKIVPKERPSYSSIFSFPRGSVSFTYTNGYYHQISVTVTTKRLELELTKTIDIFVSMDLSNNQFGGQIPEDVGQLVSLQMFNFSHNNLTGPIPESFGNLVALESLDLSSNKLSGMIPSQMTKLTFLEVLNRSENNLVGTIPHGNQFDTFDNDSYIGNLGLCGLPMLPLSKQCNNHGELEPPAASVPEHDESQVPSFWQVVMMGYGSGVVLGLSVGYIVFTTRRPWCVIGTSELKFDGKIRLVQFPRKRNEEIIGRRFTGKDYDMPLEDMEMNLMLS</sequence>
<evidence type="ECO:0000313" key="12">
    <source>
        <dbReference type="EMBL" id="KAK9002477.1"/>
    </source>
</evidence>
<keyword evidence="13" id="KW-1185">Reference proteome</keyword>
<protein>
    <submittedName>
        <fullName evidence="12">Uncharacterized protein</fullName>
    </submittedName>
</protein>
<keyword evidence="6" id="KW-0677">Repeat</keyword>
<proteinExistence type="inferred from homology"/>
<comment type="similarity">
    <text evidence="2">Belongs to the RLP family.</text>
</comment>
<keyword evidence="9" id="KW-0675">Receptor</keyword>